<dbReference type="Gene3D" id="3.10.20.310">
    <property type="entry name" value="membrane protein fhac"/>
    <property type="match status" value="1"/>
</dbReference>
<feature type="non-terminal residue" evidence="4">
    <location>
        <position position="84"/>
    </location>
</feature>
<dbReference type="PROSITE" id="PS51779">
    <property type="entry name" value="POTRA"/>
    <property type="match status" value="1"/>
</dbReference>
<reference evidence="4" key="1">
    <citation type="submission" date="2023-11" db="EMBL/GenBank/DDBJ databases">
        <title>Detection of rare carbapenemases in Enterobacterales - comparison of two colorimetric and two CIM-based carbapenemase assays.</title>
        <authorList>
            <person name="Schaffarczyk L."/>
            <person name="Noster J."/>
            <person name="Stelzer Y."/>
            <person name="Sattler J."/>
            <person name="Gatermann S."/>
            <person name="Hamprecht A."/>
        </authorList>
    </citation>
    <scope>NUCLEOTIDE SEQUENCE</scope>
    <source>
        <strain evidence="4">CIM-Cont-037</strain>
    </source>
</reference>
<gene>
    <name evidence="4" type="ORF">SJ059_31235</name>
</gene>
<keyword evidence="2" id="KW-0472">Membrane</keyword>
<name>A0AAW9ED86_KLEAE</name>
<comment type="caution">
    <text evidence="4">The sequence shown here is derived from an EMBL/GenBank/DDBJ whole genome shotgun (WGS) entry which is preliminary data.</text>
</comment>
<dbReference type="AlphaFoldDB" id="A0AAW9ED86"/>
<evidence type="ECO:0000259" key="3">
    <source>
        <dbReference type="PROSITE" id="PS51779"/>
    </source>
</evidence>
<dbReference type="InterPro" id="IPR010827">
    <property type="entry name" value="BamA/TamA_POTRA"/>
</dbReference>
<proteinExistence type="predicted"/>
<dbReference type="Proteomes" id="UP001279012">
    <property type="component" value="Unassembled WGS sequence"/>
</dbReference>
<evidence type="ECO:0000256" key="1">
    <source>
        <dbReference type="ARBA" id="ARBA00004370"/>
    </source>
</evidence>
<feature type="non-terminal residue" evidence="4">
    <location>
        <position position="1"/>
    </location>
</feature>
<evidence type="ECO:0000313" key="4">
    <source>
        <dbReference type="EMBL" id="MDX7018903.1"/>
    </source>
</evidence>
<organism evidence="4 5">
    <name type="scientific">Klebsiella aerogenes</name>
    <name type="common">Enterobacter aerogenes</name>
    <dbReference type="NCBI Taxonomy" id="548"/>
    <lineage>
        <taxon>Bacteria</taxon>
        <taxon>Pseudomonadati</taxon>
        <taxon>Pseudomonadota</taxon>
        <taxon>Gammaproteobacteria</taxon>
        <taxon>Enterobacterales</taxon>
        <taxon>Enterobacteriaceae</taxon>
        <taxon>Klebsiella/Raoultella group</taxon>
        <taxon>Klebsiella</taxon>
    </lineage>
</organism>
<protein>
    <submittedName>
        <fullName evidence="4">POTRA domain-containing protein</fullName>
    </submittedName>
</protein>
<evidence type="ECO:0000313" key="5">
    <source>
        <dbReference type="Proteomes" id="UP001279012"/>
    </source>
</evidence>
<dbReference type="EMBL" id="JAWZZT010001454">
    <property type="protein sequence ID" value="MDX7018903.1"/>
    <property type="molecule type" value="Genomic_DNA"/>
</dbReference>
<accession>A0AAW9ED86</accession>
<dbReference type="Pfam" id="PF07244">
    <property type="entry name" value="POTRA"/>
    <property type="match status" value="1"/>
</dbReference>
<dbReference type="GO" id="GO:0019867">
    <property type="term" value="C:outer membrane"/>
    <property type="evidence" value="ECO:0007669"/>
    <property type="project" value="InterPro"/>
</dbReference>
<feature type="domain" description="POTRA" evidence="3">
    <location>
        <begin position="31"/>
        <end position="84"/>
    </location>
</feature>
<sequence length="84" mass="9839">YAYPRVQTQPEINDTDKTVKLHVNVDAGNRFYVRKIRFEGNDTSKDSVLRREMRQMEGAWLGSDLVDQGKERLNRLGYFETVDT</sequence>
<dbReference type="InterPro" id="IPR034746">
    <property type="entry name" value="POTRA"/>
</dbReference>
<comment type="subcellular location">
    <subcellularLocation>
        <location evidence="1">Membrane</location>
    </subcellularLocation>
</comment>
<evidence type="ECO:0000256" key="2">
    <source>
        <dbReference type="ARBA" id="ARBA00023136"/>
    </source>
</evidence>